<evidence type="ECO:0000313" key="3">
    <source>
        <dbReference type="EMBL" id="KAK3744993.1"/>
    </source>
</evidence>
<protein>
    <submittedName>
        <fullName evidence="3">Uncharacterized protein</fullName>
    </submittedName>
</protein>
<sequence length="86" mass="9241">MAEDRQKVRHEEHHVEIDSPQAAVVESAGKSGLQNRRPRFPGKVPDSPEVLEDADRLTAAAAAVAAALYLSGYLLGLLYCISLASL</sequence>
<dbReference type="EMBL" id="JAWDGP010006239">
    <property type="protein sequence ID" value="KAK3744993.1"/>
    <property type="molecule type" value="Genomic_DNA"/>
</dbReference>
<comment type="caution">
    <text evidence="3">The sequence shown here is derived from an EMBL/GenBank/DDBJ whole genome shotgun (WGS) entry which is preliminary data.</text>
</comment>
<dbReference type="Proteomes" id="UP001283361">
    <property type="component" value="Unassembled WGS sequence"/>
</dbReference>
<feature type="transmembrane region" description="Helical" evidence="2">
    <location>
        <begin position="57"/>
        <end position="81"/>
    </location>
</feature>
<accession>A0AAE1CZ03</accession>
<keyword evidence="4" id="KW-1185">Reference proteome</keyword>
<proteinExistence type="predicted"/>
<name>A0AAE1CZ03_9GAST</name>
<organism evidence="3 4">
    <name type="scientific">Elysia crispata</name>
    <name type="common">lettuce slug</name>
    <dbReference type="NCBI Taxonomy" id="231223"/>
    <lineage>
        <taxon>Eukaryota</taxon>
        <taxon>Metazoa</taxon>
        <taxon>Spiralia</taxon>
        <taxon>Lophotrochozoa</taxon>
        <taxon>Mollusca</taxon>
        <taxon>Gastropoda</taxon>
        <taxon>Heterobranchia</taxon>
        <taxon>Euthyneura</taxon>
        <taxon>Panpulmonata</taxon>
        <taxon>Sacoglossa</taxon>
        <taxon>Placobranchoidea</taxon>
        <taxon>Plakobranchidae</taxon>
        <taxon>Elysia</taxon>
    </lineage>
</organism>
<evidence type="ECO:0000313" key="4">
    <source>
        <dbReference type="Proteomes" id="UP001283361"/>
    </source>
</evidence>
<keyword evidence="2" id="KW-0812">Transmembrane</keyword>
<evidence type="ECO:0000256" key="2">
    <source>
        <dbReference type="SAM" id="Phobius"/>
    </source>
</evidence>
<keyword evidence="2" id="KW-1133">Transmembrane helix</keyword>
<feature type="compositionally biased region" description="Basic and acidic residues" evidence="1">
    <location>
        <begin position="1"/>
        <end position="17"/>
    </location>
</feature>
<feature type="region of interest" description="Disordered" evidence="1">
    <location>
        <begin position="1"/>
        <end position="48"/>
    </location>
</feature>
<reference evidence="3" key="1">
    <citation type="journal article" date="2023" name="G3 (Bethesda)">
        <title>A reference genome for the long-term kleptoplast-retaining sea slug Elysia crispata morphotype clarki.</title>
        <authorList>
            <person name="Eastman K.E."/>
            <person name="Pendleton A.L."/>
            <person name="Shaikh M.A."/>
            <person name="Suttiyut T."/>
            <person name="Ogas R."/>
            <person name="Tomko P."/>
            <person name="Gavelis G."/>
            <person name="Widhalm J.R."/>
            <person name="Wisecaver J.H."/>
        </authorList>
    </citation>
    <scope>NUCLEOTIDE SEQUENCE</scope>
    <source>
        <strain evidence="3">ECLA1</strain>
    </source>
</reference>
<gene>
    <name evidence="3" type="ORF">RRG08_037609</name>
</gene>
<keyword evidence="2" id="KW-0472">Membrane</keyword>
<dbReference type="AlphaFoldDB" id="A0AAE1CZ03"/>
<evidence type="ECO:0000256" key="1">
    <source>
        <dbReference type="SAM" id="MobiDB-lite"/>
    </source>
</evidence>